<dbReference type="Proteomes" id="UP001500101">
    <property type="component" value="Unassembled WGS sequence"/>
</dbReference>
<dbReference type="Gene3D" id="2.40.50.1020">
    <property type="entry name" value="LytTr DNA-binding domain"/>
    <property type="match status" value="1"/>
</dbReference>
<evidence type="ECO:0000313" key="4">
    <source>
        <dbReference type="Proteomes" id="UP001500101"/>
    </source>
</evidence>
<feature type="transmembrane region" description="Helical" evidence="1">
    <location>
        <begin position="61"/>
        <end position="79"/>
    </location>
</feature>
<gene>
    <name evidence="3" type="ORF">GCM10022216_08520</name>
</gene>
<protein>
    <recommendedName>
        <fullName evidence="2">HTH LytTR-type domain-containing protein</fullName>
    </recommendedName>
</protein>
<accession>A0ABP7YFN5</accession>
<keyword evidence="1" id="KW-0472">Membrane</keyword>
<proteinExistence type="predicted"/>
<evidence type="ECO:0000259" key="2">
    <source>
        <dbReference type="PROSITE" id="PS50930"/>
    </source>
</evidence>
<dbReference type="EMBL" id="BAAAZI010000005">
    <property type="protein sequence ID" value="GAA4135020.1"/>
    <property type="molecule type" value="Genomic_DNA"/>
</dbReference>
<feature type="domain" description="HTH LytTR-type" evidence="2">
    <location>
        <begin position="169"/>
        <end position="273"/>
    </location>
</feature>
<dbReference type="RefSeq" id="WP_344673454.1">
    <property type="nucleotide sequence ID" value="NZ_BAAAZI010000005.1"/>
</dbReference>
<comment type="caution">
    <text evidence="3">The sequence shown here is derived from an EMBL/GenBank/DDBJ whole genome shotgun (WGS) entry which is preliminary data.</text>
</comment>
<evidence type="ECO:0000256" key="1">
    <source>
        <dbReference type="SAM" id="Phobius"/>
    </source>
</evidence>
<feature type="transmembrane region" description="Helical" evidence="1">
    <location>
        <begin position="21"/>
        <end position="41"/>
    </location>
</feature>
<keyword evidence="4" id="KW-1185">Reference proteome</keyword>
<evidence type="ECO:0000313" key="3">
    <source>
        <dbReference type="EMBL" id="GAA4135020.1"/>
    </source>
</evidence>
<feature type="transmembrane region" description="Helical" evidence="1">
    <location>
        <begin position="133"/>
        <end position="152"/>
    </location>
</feature>
<dbReference type="InterPro" id="IPR007492">
    <property type="entry name" value="LytTR_DNA-bd_dom"/>
</dbReference>
<keyword evidence="1" id="KW-1133">Transmembrane helix</keyword>
<feature type="transmembrane region" description="Helical" evidence="1">
    <location>
        <begin position="91"/>
        <end position="113"/>
    </location>
</feature>
<name>A0ABP7YFN5_9SPHI</name>
<dbReference type="Pfam" id="PF04397">
    <property type="entry name" value="LytTR"/>
    <property type="match status" value="1"/>
</dbReference>
<dbReference type="InterPro" id="IPR046947">
    <property type="entry name" value="LytR-like"/>
</dbReference>
<organism evidence="3 4">
    <name type="scientific">Sphingobacterium kyonggiense</name>
    <dbReference type="NCBI Taxonomy" id="714075"/>
    <lineage>
        <taxon>Bacteria</taxon>
        <taxon>Pseudomonadati</taxon>
        <taxon>Bacteroidota</taxon>
        <taxon>Sphingobacteriia</taxon>
        <taxon>Sphingobacteriales</taxon>
        <taxon>Sphingobacteriaceae</taxon>
        <taxon>Sphingobacterium</taxon>
    </lineage>
</organism>
<sequence length="279" mass="32413">MINFLNKVLPENFLVNQHKTFVAILIGISLIVCLTVIQDYLVANRSGYSFYLTESLLFKLHWLLFFPSTYILNSFFTKLKTFNRVGVLLKYFVLAIFFHLVLFSIVGSVFSYLFYKAHFGPYKFLVYAVEHDILSISIIYILLILLTFYSIVKDVNTSSEPNKIPLENIIVQSGKSKVSIHLAHVFQIKSESPYICIQLENKSYLHNETLKSFLERLDEFKFVRVHKTCIVNISKVVSFTSRLNGDYDLYLANGEIVRLSRTYAADFKMKMFNTPQLKQ</sequence>
<dbReference type="PANTHER" id="PTHR37299">
    <property type="entry name" value="TRANSCRIPTIONAL REGULATOR-RELATED"/>
    <property type="match status" value="1"/>
</dbReference>
<dbReference type="PROSITE" id="PS50930">
    <property type="entry name" value="HTH_LYTTR"/>
    <property type="match status" value="1"/>
</dbReference>
<dbReference type="PANTHER" id="PTHR37299:SF1">
    <property type="entry name" value="STAGE 0 SPORULATION PROTEIN A HOMOLOG"/>
    <property type="match status" value="1"/>
</dbReference>
<dbReference type="SMART" id="SM00850">
    <property type="entry name" value="LytTR"/>
    <property type="match status" value="1"/>
</dbReference>
<reference evidence="4" key="1">
    <citation type="journal article" date="2019" name="Int. J. Syst. Evol. Microbiol.">
        <title>The Global Catalogue of Microorganisms (GCM) 10K type strain sequencing project: providing services to taxonomists for standard genome sequencing and annotation.</title>
        <authorList>
            <consortium name="The Broad Institute Genomics Platform"/>
            <consortium name="The Broad Institute Genome Sequencing Center for Infectious Disease"/>
            <person name="Wu L."/>
            <person name="Ma J."/>
        </authorList>
    </citation>
    <scope>NUCLEOTIDE SEQUENCE [LARGE SCALE GENOMIC DNA]</scope>
    <source>
        <strain evidence="4">JCM 16704</strain>
    </source>
</reference>
<keyword evidence="1" id="KW-0812">Transmembrane</keyword>